<evidence type="ECO:0000313" key="2">
    <source>
        <dbReference type="EMBL" id="MBI1626626.1"/>
    </source>
</evidence>
<evidence type="ECO:0000256" key="1">
    <source>
        <dbReference type="SAM" id="MobiDB-lite"/>
    </source>
</evidence>
<dbReference type="AlphaFoldDB" id="A0A843B5G8"/>
<gene>
    <name evidence="2" type="ORF">HF327_019270</name>
</gene>
<dbReference type="EMBL" id="JABBCQ020000021">
    <property type="protein sequence ID" value="MBI1626626.1"/>
    <property type="molecule type" value="Genomic_DNA"/>
</dbReference>
<dbReference type="Proteomes" id="UP000530032">
    <property type="component" value="Unassembled WGS sequence"/>
</dbReference>
<dbReference type="RefSeq" id="WP_198462001.1">
    <property type="nucleotide sequence ID" value="NZ_JABBCQ020000021.1"/>
</dbReference>
<proteinExistence type="predicted"/>
<reference evidence="2" key="1">
    <citation type="submission" date="2020-12" db="EMBL/GenBank/DDBJ databases">
        <title>Comamonas sp. nov., isolated from stream water.</title>
        <authorList>
            <person name="Park K.-H."/>
        </authorList>
    </citation>
    <scope>NUCLEOTIDE SEQUENCE</scope>
    <source>
        <strain evidence="2">EJ-4</strain>
    </source>
</reference>
<protein>
    <submittedName>
        <fullName evidence="2">Uncharacterized protein</fullName>
    </submittedName>
</protein>
<evidence type="ECO:0000313" key="3">
    <source>
        <dbReference type="Proteomes" id="UP000530032"/>
    </source>
</evidence>
<feature type="region of interest" description="Disordered" evidence="1">
    <location>
        <begin position="1"/>
        <end position="25"/>
    </location>
</feature>
<organism evidence="2 3">
    <name type="scientific">Comamonas suwonensis</name>
    <dbReference type="NCBI Taxonomy" id="2606214"/>
    <lineage>
        <taxon>Bacteria</taxon>
        <taxon>Pseudomonadati</taxon>
        <taxon>Pseudomonadota</taxon>
        <taxon>Betaproteobacteria</taxon>
        <taxon>Burkholderiales</taxon>
        <taxon>Comamonadaceae</taxon>
        <taxon>Comamonas</taxon>
    </lineage>
</organism>
<comment type="caution">
    <text evidence="2">The sequence shown here is derived from an EMBL/GenBank/DDBJ whole genome shotgun (WGS) entry which is preliminary data.</text>
</comment>
<accession>A0A843B5G8</accession>
<sequence length="64" mass="7259">MNETIVGKLSLPHQPDTPLAAMPKQHSKALAYSGNKYQKKCQKPYKQKRLDAIFFIALNLNRCA</sequence>
<name>A0A843B5G8_9BURK</name>
<keyword evidence="3" id="KW-1185">Reference proteome</keyword>